<evidence type="ECO:0000256" key="2">
    <source>
        <dbReference type="SAM" id="MobiDB-lite"/>
    </source>
</evidence>
<accession>A0AAW1MAT7</accession>
<dbReference type="AlphaFoldDB" id="A0AAW1MAT7"/>
<evidence type="ECO:0000256" key="1">
    <source>
        <dbReference type="SAM" id="Coils"/>
    </source>
</evidence>
<dbReference type="Pfam" id="PF01486">
    <property type="entry name" value="K-box"/>
    <property type="match status" value="1"/>
</dbReference>
<dbReference type="PANTHER" id="PTHR48019">
    <property type="entry name" value="SERUM RESPONSE FACTOR HOMOLOG"/>
    <property type="match status" value="1"/>
</dbReference>
<protein>
    <recommendedName>
        <fullName evidence="3">K-box domain-containing protein</fullName>
    </recommendedName>
</protein>
<keyword evidence="1" id="KW-0175">Coiled coil</keyword>
<evidence type="ECO:0000259" key="3">
    <source>
        <dbReference type="PROSITE" id="PS51297"/>
    </source>
</evidence>
<dbReference type="GO" id="GO:0003700">
    <property type="term" value="F:DNA-binding transcription factor activity"/>
    <property type="evidence" value="ECO:0007669"/>
    <property type="project" value="InterPro"/>
</dbReference>
<dbReference type="InterPro" id="IPR050142">
    <property type="entry name" value="MADS-box/MEF2_TF"/>
</dbReference>
<evidence type="ECO:0000313" key="4">
    <source>
        <dbReference type="EMBL" id="KAK9743465.1"/>
    </source>
</evidence>
<organism evidence="4 5">
    <name type="scientific">Saponaria officinalis</name>
    <name type="common">Common soapwort</name>
    <name type="synonym">Lychnis saponaria</name>
    <dbReference type="NCBI Taxonomy" id="3572"/>
    <lineage>
        <taxon>Eukaryota</taxon>
        <taxon>Viridiplantae</taxon>
        <taxon>Streptophyta</taxon>
        <taxon>Embryophyta</taxon>
        <taxon>Tracheophyta</taxon>
        <taxon>Spermatophyta</taxon>
        <taxon>Magnoliopsida</taxon>
        <taxon>eudicotyledons</taxon>
        <taxon>Gunneridae</taxon>
        <taxon>Pentapetalae</taxon>
        <taxon>Caryophyllales</taxon>
        <taxon>Caryophyllaceae</taxon>
        <taxon>Caryophylleae</taxon>
        <taxon>Saponaria</taxon>
    </lineage>
</organism>
<keyword evidence="5" id="KW-1185">Reference proteome</keyword>
<dbReference type="Proteomes" id="UP001443914">
    <property type="component" value="Unassembled WGS sequence"/>
</dbReference>
<evidence type="ECO:0000313" key="5">
    <source>
        <dbReference type="Proteomes" id="UP001443914"/>
    </source>
</evidence>
<dbReference type="PROSITE" id="PS51297">
    <property type="entry name" value="K_BOX"/>
    <property type="match status" value="1"/>
</dbReference>
<proteinExistence type="predicted"/>
<gene>
    <name evidence="4" type="ORF">RND81_03G241200</name>
</gene>
<dbReference type="GO" id="GO:0005634">
    <property type="term" value="C:nucleus"/>
    <property type="evidence" value="ECO:0007669"/>
    <property type="project" value="InterPro"/>
</dbReference>
<dbReference type="InterPro" id="IPR002487">
    <property type="entry name" value="TF_Kbox"/>
</dbReference>
<comment type="caution">
    <text evidence="4">The sequence shown here is derived from an EMBL/GenBank/DDBJ whole genome shotgun (WGS) entry which is preliminary data.</text>
</comment>
<feature type="domain" description="K-box" evidence="3">
    <location>
        <begin position="43"/>
        <end position="133"/>
    </location>
</feature>
<sequence length="195" mass="22846">MPRWDSSSSKLYHFSSSSMKSVIDRFNNTKEEHQQTENPDSEIKLWQREAVMLRQQLESLQDNHRQRMGEDLSGLCVKDLQNLENQLEMSLREVRYKKDQLLVDDIQELNQKDTLLQQENLELYEKVNLIRRENLELKKKLCGTREVNGINKSCILTNNLNIRENANGPINLQHCQPQQQGNEAGTTKQSRLQLP</sequence>
<feature type="coiled-coil region" evidence="1">
    <location>
        <begin position="43"/>
        <end position="100"/>
    </location>
</feature>
<dbReference type="EMBL" id="JBDFQZ010000003">
    <property type="protein sequence ID" value="KAK9743465.1"/>
    <property type="molecule type" value="Genomic_DNA"/>
</dbReference>
<feature type="region of interest" description="Disordered" evidence="2">
    <location>
        <begin position="176"/>
        <end position="195"/>
    </location>
</feature>
<name>A0AAW1MAT7_SAPOF</name>
<reference evidence="4" key="1">
    <citation type="submission" date="2024-03" db="EMBL/GenBank/DDBJ databases">
        <title>WGS assembly of Saponaria officinalis var. Norfolk2.</title>
        <authorList>
            <person name="Jenkins J."/>
            <person name="Shu S."/>
            <person name="Grimwood J."/>
            <person name="Barry K."/>
            <person name="Goodstein D."/>
            <person name="Schmutz J."/>
            <person name="Leebens-Mack J."/>
            <person name="Osbourn A."/>
        </authorList>
    </citation>
    <scope>NUCLEOTIDE SEQUENCE [LARGE SCALE GENOMIC DNA]</scope>
    <source>
        <strain evidence="4">JIC</strain>
    </source>
</reference>